<dbReference type="SUPFAM" id="SSF48208">
    <property type="entry name" value="Six-hairpin glycosidases"/>
    <property type="match status" value="1"/>
</dbReference>
<sequence>MTRFFSLGAALLPLASLVSGLEFKPDDESSILSVTSNYAFGVMSYYKNNATNLPKEEIGVFPKPHYWWEAGAAWGGLIEYSMFTGDESHVDTLTQALVANYGPKNDIILPWRRDEEGNDDQAFWAFALMSALEYKFPDPKEDAAVTYLQVVENSFNNLVSRWDTESCNGGLKWQIYPDNANVGGYNYKNSISNGAVFALGARLAQYTGNQTYADWAAKIFDWSKAVGLVSDKYEVFDGTNDKTNCTDRDHTEWSYNVGVYLHGAAAMYNLTSDGTWKTHTAGLFDHASAFFKPYDNATNIMYEAACETGETGRHCNLDQQSFKAYLARFMAKTAILAPFTREKATTYLRTSAIAAAKSCSGPDDACGSKWYTGGWDGTSGVGQQLSALEVTQALLMLKKNIVPATKGDGGPPPTSTATDTSTAASSAPATSSQAAPTTSVELSGSSTSLATSITPTASPNLASGAPGPSSGSPVASATSSAVPSGVPGEFAPLDGTQCTCTPSSTVTIYVPPTATAVVPEPSAPMPPNGTVPVNPPANATTSAPAQFTGAATAFKADWYLPCALVIAACTFF</sequence>
<comment type="similarity">
    <text evidence="3">Belongs to the glycosyl hydrolase 76 family.</text>
</comment>
<keyword evidence="6" id="KW-0378">Hydrolase</keyword>
<evidence type="ECO:0000256" key="3">
    <source>
        <dbReference type="ARBA" id="ARBA00009699"/>
    </source>
</evidence>
<dbReference type="InterPro" id="IPR014480">
    <property type="entry name" value="Mannan-1_6-alpha_mannosidase"/>
</dbReference>
<keyword evidence="8" id="KW-0325">Glycoprotein</keyword>
<dbReference type="PANTHER" id="PTHR12145">
    <property type="entry name" value="MANNAN ENDO-1,6-ALPHA-MANNOSIDASE DCW1"/>
    <property type="match status" value="1"/>
</dbReference>
<gene>
    <name evidence="12" type="ORF">EJ04DRAFT_553369</name>
</gene>
<evidence type="ECO:0000256" key="4">
    <source>
        <dbReference type="ARBA" id="ARBA00012350"/>
    </source>
</evidence>
<accession>A0A9P4QT84</accession>
<feature type="compositionally biased region" description="Polar residues" evidence="10">
    <location>
        <begin position="440"/>
        <end position="456"/>
    </location>
</feature>
<dbReference type="Proteomes" id="UP000799444">
    <property type="component" value="Unassembled WGS sequence"/>
</dbReference>
<dbReference type="InterPro" id="IPR005198">
    <property type="entry name" value="Glyco_hydro_76"/>
</dbReference>
<protein>
    <recommendedName>
        <fullName evidence="4">mannan endo-1,6-alpha-mannosidase</fullName>
        <ecNumber evidence="4">3.2.1.101</ecNumber>
    </recommendedName>
</protein>
<dbReference type="GO" id="GO:0008496">
    <property type="term" value="F:mannan endo-1,6-alpha-mannosidase activity"/>
    <property type="evidence" value="ECO:0007669"/>
    <property type="project" value="UniProtKB-EC"/>
</dbReference>
<dbReference type="GO" id="GO:0016052">
    <property type="term" value="P:carbohydrate catabolic process"/>
    <property type="evidence" value="ECO:0007669"/>
    <property type="project" value="InterPro"/>
</dbReference>
<keyword evidence="7" id="KW-0472">Membrane</keyword>
<dbReference type="EMBL" id="ML996161">
    <property type="protein sequence ID" value="KAF2733443.1"/>
    <property type="molecule type" value="Genomic_DNA"/>
</dbReference>
<dbReference type="GO" id="GO:0012505">
    <property type="term" value="C:endomembrane system"/>
    <property type="evidence" value="ECO:0007669"/>
    <property type="project" value="UniProtKB-SubCell"/>
</dbReference>
<proteinExistence type="inferred from homology"/>
<dbReference type="FunFam" id="1.50.10.20:FF:000006">
    <property type="entry name" value="Mannan endo-1,6-alpha-mannosidase"/>
    <property type="match status" value="1"/>
</dbReference>
<evidence type="ECO:0000256" key="6">
    <source>
        <dbReference type="ARBA" id="ARBA00022801"/>
    </source>
</evidence>
<dbReference type="EC" id="3.2.1.101" evidence="4"/>
<evidence type="ECO:0000256" key="8">
    <source>
        <dbReference type="ARBA" id="ARBA00023180"/>
    </source>
</evidence>
<comment type="caution">
    <text evidence="12">The sequence shown here is derived from an EMBL/GenBank/DDBJ whole genome shotgun (WGS) entry which is preliminary data.</text>
</comment>
<comment type="catalytic activity">
    <reaction evidence="1">
        <text>Random hydrolysis of (1-&gt;6)-alpha-D-mannosidic linkages in unbranched (1-&gt;6)-mannans.</text>
        <dbReference type="EC" id="3.2.1.101"/>
    </reaction>
</comment>
<dbReference type="OrthoDB" id="4187847at2759"/>
<dbReference type="GO" id="GO:0009272">
    <property type="term" value="P:fungal-type cell wall biogenesis"/>
    <property type="evidence" value="ECO:0007669"/>
    <property type="project" value="TreeGrafter"/>
</dbReference>
<dbReference type="AlphaFoldDB" id="A0A9P4QT84"/>
<evidence type="ECO:0000256" key="10">
    <source>
        <dbReference type="SAM" id="MobiDB-lite"/>
    </source>
</evidence>
<feature type="compositionally biased region" description="Low complexity" evidence="10">
    <location>
        <begin position="457"/>
        <end position="487"/>
    </location>
</feature>
<name>A0A9P4QT84_9PLEO</name>
<comment type="subcellular location">
    <subcellularLocation>
        <location evidence="2">Endomembrane system</location>
    </subcellularLocation>
</comment>
<feature type="compositionally biased region" description="Low complexity" evidence="10">
    <location>
        <begin position="415"/>
        <end position="439"/>
    </location>
</feature>
<organism evidence="12 13">
    <name type="scientific">Polyplosphaeria fusca</name>
    <dbReference type="NCBI Taxonomy" id="682080"/>
    <lineage>
        <taxon>Eukaryota</taxon>
        <taxon>Fungi</taxon>
        <taxon>Dikarya</taxon>
        <taxon>Ascomycota</taxon>
        <taxon>Pezizomycotina</taxon>
        <taxon>Dothideomycetes</taxon>
        <taxon>Pleosporomycetidae</taxon>
        <taxon>Pleosporales</taxon>
        <taxon>Tetraplosphaeriaceae</taxon>
        <taxon>Polyplosphaeria</taxon>
    </lineage>
</organism>
<feature type="region of interest" description="Disordered" evidence="10">
    <location>
        <begin position="403"/>
        <end position="488"/>
    </location>
</feature>
<feature type="chain" id="PRO_5040407173" description="mannan endo-1,6-alpha-mannosidase" evidence="11">
    <location>
        <begin position="21"/>
        <end position="572"/>
    </location>
</feature>
<keyword evidence="5 11" id="KW-0732">Signal</keyword>
<evidence type="ECO:0000256" key="5">
    <source>
        <dbReference type="ARBA" id="ARBA00022729"/>
    </source>
</evidence>
<feature type="signal peptide" evidence="11">
    <location>
        <begin position="1"/>
        <end position="20"/>
    </location>
</feature>
<dbReference type="Pfam" id="PF03663">
    <property type="entry name" value="Glyco_hydro_76"/>
    <property type="match status" value="1"/>
</dbReference>
<evidence type="ECO:0000313" key="12">
    <source>
        <dbReference type="EMBL" id="KAF2733443.1"/>
    </source>
</evidence>
<keyword evidence="13" id="KW-1185">Reference proteome</keyword>
<reference evidence="12" key="1">
    <citation type="journal article" date="2020" name="Stud. Mycol.">
        <title>101 Dothideomycetes genomes: a test case for predicting lifestyles and emergence of pathogens.</title>
        <authorList>
            <person name="Haridas S."/>
            <person name="Albert R."/>
            <person name="Binder M."/>
            <person name="Bloem J."/>
            <person name="Labutti K."/>
            <person name="Salamov A."/>
            <person name="Andreopoulos B."/>
            <person name="Baker S."/>
            <person name="Barry K."/>
            <person name="Bills G."/>
            <person name="Bluhm B."/>
            <person name="Cannon C."/>
            <person name="Castanera R."/>
            <person name="Culley D."/>
            <person name="Daum C."/>
            <person name="Ezra D."/>
            <person name="Gonzalez J."/>
            <person name="Henrissat B."/>
            <person name="Kuo A."/>
            <person name="Liang C."/>
            <person name="Lipzen A."/>
            <person name="Lutzoni F."/>
            <person name="Magnuson J."/>
            <person name="Mondo S."/>
            <person name="Nolan M."/>
            <person name="Ohm R."/>
            <person name="Pangilinan J."/>
            <person name="Park H.-J."/>
            <person name="Ramirez L."/>
            <person name="Alfaro M."/>
            <person name="Sun H."/>
            <person name="Tritt A."/>
            <person name="Yoshinaga Y."/>
            <person name="Zwiers L.-H."/>
            <person name="Turgeon B."/>
            <person name="Goodwin S."/>
            <person name="Spatafora J."/>
            <person name="Crous P."/>
            <person name="Grigoriev I."/>
        </authorList>
    </citation>
    <scope>NUCLEOTIDE SEQUENCE</scope>
    <source>
        <strain evidence="12">CBS 125425</strain>
    </source>
</reference>
<evidence type="ECO:0000256" key="1">
    <source>
        <dbReference type="ARBA" id="ARBA00001452"/>
    </source>
</evidence>
<evidence type="ECO:0000313" key="13">
    <source>
        <dbReference type="Proteomes" id="UP000799444"/>
    </source>
</evidence>
<dbReference type="InterPro" id="IPR008928">
    <property type="entry name" value="6-hairpin_glycosidase_sf"/>
</dbReference>
<evidence type="ECO:0000256" key="9">
    <source>
        <dbReference type="ARBA" id="ARBA00023295"/>
    </source>
</evidence>
<dbReference type="PANTHER" id="PTHR12145:SF36">
    <property type="entry name" value="MANNAN ENDO-1,6-ALPHA-MANNOSIDASE DCW1"/>
    <property type="match status" value="1"/>
</dbReference>
<evidence type="ECO:0000256" key="11">
    <source>
        <dbReference type="SAM" id="SignalP"/>
    </source>
</evidence>
<evidence type="ECO:0000256" key="7">
    <source>
        <dbReference type="ARBA" id="ARBA00023136"/>
    </source>
</evidence>
<evidence type="ECO:0000256" key="2">
    <source>
        <dbReference type="ARBA" id="ARBA00004308"/>
    </source>
</evidence>
<dbReference type="Gene3D" id="1.50.10.20">
    <property type="match status" value="1"/>
</dbReference>
<keyword evidence="9" id="KW-0326">Glycosidase</keyword>